<proteinExistence type="predicted"/>
<reference evidence="2 3" key="1">
    <citation type="submission" date="2019-05" db="EMBL/GenBank/DDBJ databases">
        <title>Mikania micrantha, genome provides insights into the molecular mechanism of rapid growth.</title>
        <authorList>
            <person name="Liu B."/>
        </authorList>
    </citation>
    <scope>NUCLEOTIDE SEQUENCE [LARGE SCALE GENOMIC DNA]</scope>
    <source>
        <strain evidence="2">NLD-2019</strain>
        <tissue evidence="2">Leaf</tissue>
    </source>
</reference>
<dbReference type="OrthoDB" id="199771at2759"/>
<keyword evidence="3" id="KW-1185">Reference proteome</keyword>
<organism evidence="2 3">
    <name type="scientific">Mikania micrantha</name>
    <name type="common">bitter vine</name>
    <dbReference type="NCBI Taxonomy" id="192012"/>
    <lineage>
        <taxon>Eukaryota</taxon>
        <taxon>Viridiplantae</taxon>
        <taxon>Streptophyta</taxon>
        <taxon>Embryophyta</taxon>
        <taxon>Tracheophyta</taxon>
        <taxon>Spermatophyta</taxon>
        <taxon>Magnoliopsida</taxon>
        <taxon>eudicotyledons</taxon>
        <taxon>Gunneridae</taxon>
        <taxon>Pentapetalae</taxon>
        <taxon>asterids</taxon>
        <taxon>campanulids</taxon>
        <taxon>Asterales</taxon>
        <taxon>Asteraceae</taxon>
        <taxon>Asteroideae</taxon>
        <taxon>Heliantheae alliance</taxon>
        <taxon>Eupatorieae</taxon>
        <taxon>Mikania</taxon>
    </lineage>
</organism>
<comment type="caution">
    <text evidence="2">The sequence shown here is derived from an EMBL/GenBank/DDBJ whole genome shotgun (WGS) entry which is preliminary data.</text>
</comment>
<dbReference type="EMBL" id="SZYD01000016">
    <property type="protein sequence ID" value="KAD3336381.1"/>
    <property type="molecule type" value="Genomic_DNA"/>
</dbReference>
<sequence>MVRRLQSTAIVILTIQSSRLHRMRIGDFNLGLIRFPVTWNIEFRLQFQSILGQSGTQLTLRFSVRELKIDLSNSKINDDLKSLEAKPQQRLSGADRKKLKRTIKERFPNASDTDLDFLIPPKCSNHSFIGGVVVAEGVEGGSIAEDVEVKVEEVSEMVGDGMSDMSGGGRRLAVVDGGGRESPSGLWSFLKVIPSKG</sequence>
<dbReference type="AlphaFoldDB" id="A0A5N6M852"/>
<dbReference type="Proteomes" id="UP000326396">
    <property type="component" value="Linkage Group LG6"/>
</dbReference>
<evidence type="ECO:0000313" key="2">
    <source>
        <dbReference type="EMBL" id="KAD3336381.1"/>
    </source>
</evidence>
<evidence type="ECO:0000313" key="3">
    <source>
        <dbReference type="Proteomes" id="UP000326396"/>
    </source>
</evidence>
<dbReference type="InterPro" id="IPR041366">
    <property type="entry name" value="Pre-PUA"/>
</dbReference>
<protein>
    <recommendedName>
        <fullName evidence="1">Pre-PUA domain-containing protein</fullName>
    </recommendedName>
</protein>
<gene>
    <name evidence="2" type="ORF">E3N88_31900</name>
</gene>
<feature type="domain" description="Pre-PUA" evidence="1">
    <location>
        <begin position="84"/>
        <end position="124"/>
    </location>
</feature>
<evidence type="ECO:0000259" key="1">
    <source>
        <dbReference type="Pfam" id="PF17832"/>
    </source>
</evidence>
<dbReference type="Pfam" id="PF17832">
    <property type="entry name" value="Pre-PUA"/>
    <property type="match status" value="1"/>
</dbReference>
<name>A0A5N6M852_9ASTR</name>
<accession>A0A5N6M852</accession>